<dbReference type="Gene3D" id="3.40.50.12780">
    <property type="entry name" value="N-terminal domain of ligase-like"/>
    <property type="match status" value="1"/>
</dbReference>
<dbReference type="InterPro" id="IPR004839">
    <property type="entry name" value="Aminotransferase_I/II_large"/>
</dbReference>
<keyword evidence="6" id="KW-0808">Transferase</keyword>
<feature type="domain" description="AMP-binding enzyme C-terminal" evidence="5">
    <location>
        <begin position="426"/>
        <end position="502"/>
    </location>
</feature>
<dbReference type="PROSITE" id="PS00455">
    <property type="entry name" value="AMP_BINDING"/>
    <property type="match status" value="1"/>
</dbReference>
<dbReference type="PANTHER" id="PTHR43201">
    <property type="entry name" value="ACYL-COA SYNTHETASE"/>
    <property type="match status" value="1"/>
</dbReference>
<evidence type="ECO:0000313" key="6">
    <source>
        <dbReference type="EMBL" id="AIF11887.1"/>
    </source>
</evidence>
<proteinExistence type="inferred from homology"/>
<evidence type="ECO:0000259" key="3">
    <source>
        <dbReference type="Pfam" id="PF00155"/>
    </source>
</evidence>
<dbReference type="Gene3D" id="3.30.300.30">
    <property type="match status" value="1"/>
</dbReference>
<dbReference type="GO" id="GO:0030170">
    <property type="term" value="F:pyridoxal phosphate binding"/>
    <property type="evidence" value="ECO:0007669"/>
    <property type="project" value="InterPro"/>
</dbReference>
<dbReference type="InterPro" id="IPR020845">
    <property type="entry name" value="AMP-binding_CS"/>
</dbReference>
<dbReference type="GO" id="GO:0008483">
    <property type="term" value="F:transaminase activity"/>
    <property type="evidence" value="ECO:0007669"/>
    <property type="project" value="UniProtKB-KW"/>
</dbReference>
<evidence type="ECO:0000259" key="5">
    <source>
        <dbReference type="Pfam" id="PF13193"/>
    </source>
</evidence>
<name>A0A075HBR4_9ARCH</name>
<dbReference type="InterPro" id="IPR045851">
    <property type="entry name" value="AMP-bd_C_sf"/>
</dbReference>
<dbReference type="InterPro" id="IPR004838">
    <property type="entry name" value="NHTrfase_class1_PyrdxlP-BS"/>
</dbReference>
<dbReference type="InterPro" id="IPR000873">
    <property type="entry name" value="AMP-dep_synth/lig_dom"/>
</dbReference>
<keyword evidence="2 6" id="KW-0436">Ligase</keyword>
<sequence>MNSIEILKKIPQKNRDRIFLFDELEKKQLSFNDLDISAKSIANYLIKSGLKKGDKVSVILENSSVCVKIYFGCLYAGMVIVPTNPSLNKQEIQHIILHSLSKCVIINHDTNQKIDNKKMNKNGILILDFNESKDSQINLKCNEDNLEISQDFIPFDDMVEDDDLCIVYSAGTTGDPKALVHSIKDLVMNAQEFGKLFAIDNKSIFCNMLSLTYLGGFYNLLILPYVLNSSVVLTQAFDPKLSLNFWEAIIRNNVNTLWLVPSIMSILLEMDRSVDGKKYCKKNIKLALVGTAPLPIQLRRDFEKQYHIKICENYGLSETLFISSETQQHNKYGSVGKLLPGVEIKIVDRNGTLLPTDQEGEILVKTPYLIREYHDITEESRQKFSNKIWFATGDLGKLDHDGFLYITGRKKDLIIRGGINISPASIENAIHTHENVLECAVVGIQHKIQGEEIIAVVRLDKTRNFSAIKEELIEICKNDLSAIELPSRIIMLSEFPHATYGKIQKNKIKSWLIKNPNSALTKIIPNETITELGDFLPSDIAAQSNEALSIKYNTEVYEKQRRGEDVIVLSLGEAFFDLPLFSFDNLPYPKIYHYSHSRGIPELRQKLSKYFFETYDVSYDYEKEILITAGSKIAIYMCLMAILNPKDEVLVYEPAWVSFTEQIRLAYGIPVHIPYDETIYNFEKYITDKTKMIIINNPNNPTGKVYSLEELSYLYQLAKKYKLYVLSDEAYSDFVIDQNEFISFANLDTEKKHTIVINSISKNFGISGWRLGYVITNPNLISELLKINQHLITCPPTILEYYVDKHFDEIISITKPQIKDLTLKRKQIMDYMNSLSLEFLPGTTTFYFFVSISKSKLNSEEFCWKLLQEHHISTVPGIGYGKSCDKFIRVSIGSESIERVKKGLKIITNLISSTSN</sequence>
<dbReference type="Pfam" id="PF00155">
    <property type="entry name" value="Aminotran_1_2"/>
    <property type="match status" value="1"/>
</dbReference>
<dbReference type="SUPFAM" id="SSF53383">
    <property type="entry name" value="PLP-dependent transferases"/>
    <property type="match status" value="1"/>
</dbReference>
<dbReference type="Gene3D" id="3.90.1150.10">
    <property type="entry name" value="Aspartate Aminotransferase, domain 1"/>
    <property type="match status" value="1"/>
</dbReference>
<organism evidence="6">
    <name type="scientific">uncultured marine thaumarchaeote KM3_53_H02</name>
    <dbReference type="NCBI Taxonomy" id="1456187"/>
    <lineage>
        <taxon>Archaea</taxon>
        <taxon>Nitrososphaerota</taxon>
        <taxon>environmental samples</taxon>
    </lineage>
</organism>
<evidence type="ECO:0000256" key="1">
    <source>
        <dbReference type="ARBA" id="ARBA00006432"/>
    </source>
</evidence>
<accession>A0A075HBR4</accession>
<dbReference type="InterPro" id="IPR042099">
    <property type="entry name" value="ANL_N_sf"/>
</dbReference>
<dbReference type="InterPro" id="IPR015422">
    <property type="entry name" value="PyrdxlP-dep_Trfase_small"/>
</dbReference>
<keyword evidence="6" id="KW-0032">Aminotransferase</keyword>
<dbReference type="CDD" id="cd00609">
    <property type="entry name" value="AAT_like"/>
    <property type="match status" value="1"/>
</dbReference>
<evidence type="ECO:0000256" key="2">
    <source>
        <dbReference type="ARBA" id="ARBA00022598"/>
    </source>
</evidence>
<gene>
    <name evidence="6" type="primary">ACSL</name>
    <name evidence="6" type="synonym">fadD</name>
</gene>
<dbReference type="PROSITE" id="PS00105">
    <property type="entry name" value="AA_TRANSFER_CLASS_1"/>
    <property type="match status" value="1"/>
</dbReference>
<evidence type="ECO:0000259" key="4">
    <source>
        <dbReference type="Pfam" id="PF00501"/>
    </source>
</evidence>
<dbReference type="EMBL" id="KF900930">
    <property type="protein sequence ID" value="AIF11887.1"/>
    <property type="molecule type" value="Genomic_DNA"/>
</dbReference>
<dbReference type="InterPro" id="IPR015424">
    <property type="entry name" value="PyrdxlP-dep_Trfase"/>
</dbReference>
<dbReference type="Gene3D" id="3.40.640.10">
    <property type="entry name" value="Type I PLP-dependent aspartate aminotransferase-like (Major domain)"/>
    <property type="match status" value="1"/>
</dbReference>
<comment type="similarity">
    <text evidence="1">Belongs to the ATP-dependent AMP-binding enzyme family.</text>
</comment>
<feature type="domain" description="AMP-dependent synthetase/ligase" evidence="4">
    <location>
        <begin position="11"/>
        <end position="374"/>
    </location>
</feature>
<dbReference type="InterPro" id="IPR025110">
    <property type="entry name" value="AMP-bd_C"/>
</dbReference>
<dbReference type="GO" id="GO:0031956">
    <property type="term" value="F:medium-chain fatty acid-CoA ligase activity"/>
    <property type="evidence" value="ECO:0007669"/>
    <property type="project" value="TreeGrafter"/>
</dbReference>
<dbReference type="PANTHER" id="PTHR43201:SF5">
    <property type="entry name" value="MEDIUM-CHAIN ACYL-COA LIGASE ACSF2, MITOCHONDRIAL"/>
    <property type="match status" value="1"/>
</dbReference>
<dbReference type="AlphaFoldDB" id="A0A075HBR4"/>
<feature type="domain" description="Aminotransferase class I/classII large" evidence="3">
    <location>
        <begin position="593"/>
        <end position="896"/>
    </location>
</feature>
<reference evidence="6" key="1">
    <citation type="journal article" date="2014" name="Genome Biol. Evol.">
        <title>Pangenome evidence for extensive interdomain horizontal transfer affecting lineage core and shell genes in uncultured planktonic thaumarchaeota and euryarchaeota.</title>
        <authorList>
            <person name="Deschamps P."/>
            <person name="Zivanovic Y."/>
            <person name="Moreira D."/>
            <person name="Rodriguez-Valera F."/>
            <person name="Lopez-Garcia P."/>
        </authorList>
    </citation>
    <scope>NUCLEOTIDE SEQUENCE</scope>
</reference>
<protein>
    <submittedName>
        <fullName evidence="6">Aminotransferase (ACSL, fadD)</fullName>
        <ecNumber evidence="6">6.2.1.3</ecNumber>
    </submittedName>
</protein>
<dbReference type="GO" id="GO:0004467">
    <property type="term" value="F:long-chain fatty acid-CoA ligase activity"/>
    <property type="evidence" value="ECO:0007669"/>
    <property type="project" value="UniProtKB-EC"/>
</dbReference>
<dbReference type="EC" id="6.2.1.3" evidence="6"/>
<dbReference type="Pfam" id="PF00501">
    <property type="entry name" value="AMP-binding"/>
    <property type="match status" value="1"/>
</dbReference>
<dbReference type="SUPFAM" id="SSF56801">
    <property type="entry name" value="Acetyl-CoA synthetase-like"/>
    <property type="match status" value="1"/>
</dbReference>
<dbReference type="Pfam" id="PF13193">
    <property type="entry name" value="AMP-binding_C"/>
    <property type="match status" value="1"/>
</dbReference>
<dbReference type="InterPro" id="IPR015421">
    <property type="entry name" value="PyrdxlP-dep_Trfase_major"/>
</dbReference>